<evidence type="ECO:0000256" key="1">
    <source>
        <dbReference type="ARBA" id="ARBA00023015"/>
    </source>
</evidence>
<dbReference type="SUPFAM" id="SSF46689">
    <property type="entry name" value="Homeodomain-like"/>
    <property type="match status" value="2"/>
</dbReference>
<evidence type="ECO:0000313" key="5">
    <source>
        <dbReference type="EMBL" id="PJE38723.1"/>
    </source>
</evidence>
<keyword evidence="1" id="KW-0805">Transcription regulation</keyword>
<dbReference type="Proteomes" id="UP000231553">
    <property type="component" value="Unassembled WGS sequence"/>
</dbReference>
<dbReference type="InterPro" id="IPR018060">
    <property type="entry name" value="HTH_AraC"/>
</dbReference>
<dbReference type="RefSeq" id="WP_100160851.1">
    <property type="nucleotide sequence ID" value="NZ_PGTB01000001.1"/>
</dbReference>
<dbReference type="CDD" id="cd06124">
    <property type="entry name" value="cupin_NimR-like_N"/>
    <property type="match status" value="1"/>
</dbReference>
<dbReference type="PANTHER" id="PTHR11019">
    <property type="entry name" value="HTH-TYPE TRANSCRIPTIONAL REGULATOR NIMR"/>
    <property type="match status" value="1"/>
</dbReference>
<feature type="domain" description="HTH araC/xylS-type" evidence="4">
    <location>
        <begin position="186"/>
        <end position="283"/>
    </location>
</feature>
<evidence type="ECO:0000313" key="6">
    <source>
        <dbReference type="Proteomes" id="UP000231553"/>
    </source>
</evidence>
<keyword evidence="3" id="KW-0804">Transcription</keyword>
<dbReference type="EMBL" id="PGTB01000001">
    <property type="protein sequence ID" value="PJE38723.1"/>
    <property type="molecule type" value="Genomic_DNA"/>
</dbReference>
<reference evidence="5 6" key="1">
    <citation type="journal article" date="2018" name="Int. J. Syst. Evol. Microbiol.">
        <title>Pseudooceanicola lipolyticus sp. nov., a marine alphaproteobacterium, reclassification of Oceanicola flagellatus as Pseudooceanicola flagellatus comb. nov. and emended description of the genus Pseudooceanicola.</title>
        <authorList>
            <person name="Huang M.-M."/>
            <person name="Guo L.-L."/>
            <person name="Wu Y.-H."/>
            <person name="Lai Q.-L."/>
            <person name="Shao Z.-Z."/>
            <person name="Wang C.-S."/>
            <person name="Wu M."/>
            <person name="Xu X.-W."/>
        </authorList>
    </citation>
    <scope>NUCLEOTIDE SEQUENCE [LARGE SCALE GENOMIC DNA]</scope>
    <source>
        <strain evidence="5 6">157</strain>
    </source>
</reference>
<organism evidence="5 6">
    <name type="scientific">Pseudooceanicola lipolyticus</name>
    <dbReference type="NCBI Taxonomy" id="2029104"/>
    <lineage>
        <taxon>Bacteria</taxon>
        <taxon>Pseudomonadati</taxon>
        <taxon>Pseudomonadota</taxon>
        <taxon>Alphaproteobacteria</taxon>
        <taxon>Rhodobacterales</taxon>
        <taxon>Paracoccaceae</taxon>
        <taxon>Pseudooceanicola</taxon>
    </lineage>
</organism>
<dbReference type="AlphaFoldDB" id="A0A2M8J7G7"/>
<dbReference type="Pfam" id="PF12833">
    <property type="entry name" value="HTH_18"/>
    <property type="match status" value="1"/>
</dbReference>
<dbReference type="GO" id="GO:0043565">
    <property type="term" value="F:sequence-specific DNA binding"/>
    <property type="evidence" value="ECO:0007669"/>
    <property type="project" value="InterPro"/>
</dbReference>
<dbReference type="Gene3D" id="1.10.10.60">
    <property type="entry name" value="Homeodomain-like"/>
    <property type="match status" value="1"/>
</dbReference>
<dbReference type="InterPro" id="IPR009057">
    <property type="entry name" value="Homeodomain-like_sf"/>
</dbReference>
<dbReference type="InterPro" id="IPR003313">
    <property type="entry name" value="AraC-bd"/>
</dbReference>
<dbReference type="InterPro" id="IPR014710">
    <property type="entry name" value="RmlC-like_jellyroll"/>
</dbReference>
<name>A0A2M8J7G7_9RHOB</name>
<dbReference type="PROSITE" id="PS01124">
    <property type="entry name" value="HTH_ARAC_FAMILY_2"/>
    <property type="match status" value="1"/>
</dbReference>
<sequence>MALDQRSVLPPEMLSVHGAHRLYTEAMDETRRLVARLTSESERLFAIESVYTSGFASNYHSHRHGQVSFIRSGFISMVTDRTTYIVPAGHAIWIPPGEMHLAQAQEEVCMLSAYSGSDFLNGLPNRCTVFQGSDMLEPLLKRLIVQQLRRQEGPLYDALLLLLHEELAGCGQLDTAIPMPSDPRLRRVCDAILTDPSITLGKETLARLGHMSVRTMTRLFRRDLGMTFLEWVQQALILTAVARLSRGEPVANVAGDLGYASPSAFTAMFHRRVGRKPSDFHYRR</sequence>
<keyword evidence="2" id="KW-0238">DNA-binding</keyword>
<gene>
    <name evidence="5" type="ORF">CVM52_00945</name>
</gene>
<evidence type="ECO:0000256" key="2">
    <source>
        <dbReference type="ARBA" id="ARBA00023125"/>
    </source>
</evidence>
<dbReference type="SMART" id="SM00342">
    <property type="entry name" value="HTH_ARAC"/>
    <property type="match status" value="1"/>
</dbReference>
<dbReference type="SUPFAM" id="SSF51182">
    <property type="entry name" value="RmlC-like cupins"/>
    <property type="match status" value="1"/>
</dbReference>
<accession>A0A2M8J7G7</accession>
<evidence type="ECO:0000256" key="3">
    <source>
        <dbReference type="ARBA" id="ARBA00023163"/>
    </source>
</evidence>
<proteinExistence type="predicted"/>
<protein>
    <submittedName>
        <fullName evidence="5">AraC family transcriptional regulator</fullName>
    </submittedName>
</protein>
<dbReference type="OrthoDB" id="9814125at2"/>
<dbReference type="Gene3D" id="2.60.120.10">
    <property type="entry name" value="Jelly Rolls"/>
    <property type="match status" value="1"/>
</dbReference>
<evidence type="ECO:0000259" key="4">
    <source>
        <dbReference type="PROSITE" id="PS01124"/>
    </source>
</evidence>
<comment type="caution">
    <text evidence="5">The sequence shown here is derived from an EMBL/GenBank/DDBJ whole genome shotgun (WGS) entry which is preliminary data.</text>
</comment>
<keyword evidence="6" id="KW-1185">Reference proteome</keyword>
<dbReference type="InterPro" id="IPR011051">
    <property type="entry name" value="RmlC_Cupin_sf"/>
</dbReference>
<dbReference type="Pfam" id="PF02311">
    <property type="entry name" value="AraC_binding"/>
    <property type="match status" value="1"/>
</dbReference>
<dbReference type="PANTHER" id="PTHR11019:SF159">
    <property type="entry name" value="TRANSCRIPTIONAL REGULATOR-RELATED"/>
    <property type="match status" value="1"/>
</dbReference>
<dbReference type="GO" id="GO:0003700">
    <property type="term" value="F:DNA-binding transcription factor activity"/>
    <property type="evidence" value="ECO:0007669"/>
    <property type="project" value="InterPro"/>
</dbReference>